<keyword evidence="3" id="KW-1003">Cell membrane</keyword>
<keyword evidence="6" id="KW-0472">Membrane</keyword>
<reference evidence="11 12" key="2">
    <citation type="journal article" date="2012" name="Proc. Natl. Acad. Sci. U.S.A.">
        <title>Antigenic diversity is generated by distinct evolutionary mechanisms in African trypanosome species.</title>
        <authorList>
            <person name="Jackson A.P."/>
            <person name="Berry A."/>
            <person name="Aslett M."/>
            <person name="Allison H.C."/>
            <person name="Burton P."/>
            <person name="Vavrova-Anderson J."/>
            <person name="Brown R."/>
            <person name="Browne H."/>
            <person name="Corton N."/>
            <person name="Hauser H."/>
            <person name="Gamble J."/>
            <person name="Gilderthorp R."/>
            <person name="Marcello L."/>
            <person name="McQuillan J."/>
            <person name="Otto T.D."/>
            <person name="Quail M.A."/>
            <person name="Sanders M.J."/>
            <person name="van Tonder A."/>
            <person name="Ginger M.L."/>
            <person name="Field M.C."/>
            <person name="Barry J.D."/>
            <person name="Hertz-Fowler C."/>
            <person name="Berriman M."/>
        </authorList>
    </citation>
    <scope>NUCLEOTIDE SEQUENCE [LARGE SCALE GENOMIC DNA]</scope>
    <source>
        <strain evidence="11 12">IL3000</strain>
    </source>
</reference>
<accession>F9WAI3</accession>
<organism evidence="11 12">
    <name type="scientific">Trypanosoma congolense (strain IL3000)</name>
    <dbReference type="NCBI Taxonomy" id="1068625"/>
    <lineage>
        <taxon>Eukaryota</taxon>
        <taxon>Discoba</taxon>
        <taxon>Euglenozoa</taxon>
        <taxon>Kinetoplastea</taxon>
        <taxon>Metakinetoplastina</taxon>
        <taxon>Trypanosomatida</taxon>
        <taxon>Trypanosomatidae</taxon>
        <taxon>Trypanosoma</taxon>
        <taxon>Nannomonas</taxon>
    </lineage>
</organism>
<keyword evidence="7" id="KW-0325">Glycoprotein</keyword>
<dbReference type="InterPro" id="IPR025932">
    <property type="entry name" value="Trypano_VSG_B_N_dom"/>
</dbReference>
<dbReference type="GO" id="GO:0098552">
    <property type="term" value="C:side of membrane"/>
    <property type="evidence" value="ECO:0007669"/>
    <property type="project" value="UniProtKB-KW"/>
</dbReference>
<evidence type="ECO:0000256" key="4">
    <source>
        <dbReference type="ARBA" id="ARBA00022622"/>
    </source>
</evidence>
<dbReference type="VEuPathDB" id="TriTrypDB:TcIL3000_0_48920"/>
<dbReference type="AlphaFoldDB" id="F9WAI3"/>
<evidence type="ECO:0000256" key="2">
    <source>
        <dbReference type="ARBA" id="ARBA00004609"/>
    </source>
</evidence>
<dbReference type="Proteomes" id="UP000000702">
    <property type="component" value="Unassembled WGS sequence"/>
</dbReference>
<evidence type="ECO:0000256" key="7">
    <source>
        <dbReference type="ARBA" id="ARBA00023180"/>
    </source>
</evidence>
<evidence type="ECO:0000256" key="5">
    <source>
        <dbReference type="ARBA" id="ARBA00022729"/>
    </source>
</evidence>
<proteinExistence type="predicted"/>
<comment type="caution">
    <text evidence="11">The sequence shown here is derived from an EMBL/GenBank/DDBJ whole genome shotgun (WGS) entry which is preliminary data.</text>
</comment>
<evidence type="ECO:0000313" key="12">
    <source>
        <dbReference type="Proteomes" id="UP000000702"/>
    </source>
</evidence>
<comment type="function">
    <text evidence="1">VSG forms a coat on the surface of the parasite. The trypanosome evades the immune response of the host by expressing a series of antigenically distinct VSGs from an estimated 1000 VSG genes.</text>
</comment>
<evidence type="ECO:0000259" key="10">
    <source>
        <dbReference type="Pfam" id="PF13206"/>
    </source>
</evidence>
<sequence length="422" mass="48079">MVIWRFALVALMFCIGASGSDSDPPSKEEFNLFCRIIKKANDMMYGSEYVYDERKDMEVVKEMEVFYNATTENINDLLKTLWDMKDFLKEHPPPMQLENRKQAHREIKYLIIDGEKKILENREIALEVNKKIKEAKLSVAQGMYGETVTQVPKEDGNFTDILSNTDSIFENNTTAKESCGHKGETSVGKTLINDIFCLCVGEGKDDGTSEAPCHKNILPPKKNRNNGGWTTMRHTSDRNNAISTAESFEKIEKVCLSLLKGKEQAKDMPALLEEFLEMIGKGSTKNNGNKIFGHSGRRIKNNGNNVTECTGAGTTGDGGQPDYHNDKICVDYTNNFKEGKNYKILWHNKFKNYYTFMDEAKIIEDKILKNHAEILLLKSKAWIAYNREKEDHTANLDDMNESQLFDGAQLTHIIPFPFIFFI</sequence>
<keyword evidence="8" id="KW-0449">Lipoprotein</keyword>
<gene>
    <name evidence="11" type="ORF">TCIL3000_0_48920</name>
</gene>
<dbReference type="Pfam" id="PF13206">
    <property type="entry name" value="VSG_B"/>
    <property type="match status" value="1"/>
</dbReference>
<comment type="subcellular location">
    <subcellularLocation>
        <location evidence="2">Cell membrane</location>
        <topology evidence="2">Lipid-anchor</topology>
        <topology evidence="2">GPI-anchor</topology>
    </subcellularLocation>
</comment>
<protein>
    <submittedName>
        <fullName evidence="11">Variant surface glycoprotein</fullName>
    </submittedName>
</protein>
<name>F9WAI3_TRYCI</name>
<reference evidence="12" key="1">
    <citation type="submission" date="2011-07" db="EMBL/GenBank/DDBJ databases">
        <title>Divergent evolution of antigenic variation in African trypanosomes.</title>
        <authorList>
            <person name="Jackson A.P."/>
            <person name="Berry A."/>
            <person name="Allison H.C."/>
            <person name="Burton P."/>
            <person name="Anderson J."/>
            <person name="Aslett M."/>
            <person name="Brown R."/>
            <person name="Corton N."/>
            <person name="Harris D."/>
            <person name="Hauser H."/>
            <person name="Gamble J."/>
            <person name="Gilderthorp R."/>
            <person name="McQuillan J."/>
            <person name="Quail M.A."/>
            <person name="Sanders M."/>
            <person name="Van Tonder A."/>
            <person name="Ginger M.L."/>
            <person name="Donelson J.E."/>
            <person name="Field M.C."/>
            <person name="Barry J.D."/>
            <person name="Berriman M."/>
            <person name="Hertz-Fowler C."/>
        </authorList>
    </citation>
    <scope>NUCLEOTIDE SEQUENCE [LARGE SCALE GENOMIC DNA]</scope>
    <source>
        <strain evidence="12">IL3000</strain>
    </source>
</reference>
<evidence type="ECO:0000256" key="3">
    <source>
        <dbReference type="ARBA" id="ARBA00022475"/>
    </source>
</evidence>
<evidence type="ECO:0000313" key="11">
    <source>
        <dbReference type="EMBL" id="CCD14247.1"/>
    </source>
</evidence>
<dbReference type="GO" id="GO:0005886">
    <property type="term" value="C:plasma membrane"/>
    <property type="evidence" value="ECO:0007669"/>
    <property type="project" value="UniProtKB-SubCell"/>
</dbReference>
<keyword evidence="12" id="KW-1185">Reference proteome</keyword>
<feature type="domain" description="Trypanosome variant surface glycoprotein B-type N-terminal" evidence="10">
    <location>
        <begin position="81"/>
        <end position="361"/>
    </location>
</feature>
<keyword evidence="5 9" id="KW-0732">Signal</keyword>
<dbReference type="EMBL" id="CAEQ01001438">
    <property type="protein sequence ID" value="CCD14247.1"/>
    <property type="molecule type" value="Genomic_DNA"/>
</dbReference>
<evidence type="ECO:0000256" key="8">
    <source>
        <dbReference type="ARBA" id="ARBA00023288"/>
    </source>
</evidence>
<feature type="signal peptide" evidence="9">
    <location>
        <begin position="1"/>
        <end position="19"/>
    </location>
</feature>
<evidence type="ECO:0000256" key="6">
    <source>
        <dbReference type="ARBA" id="ARBA00023136"/>
    </source>
</evidence>
<evidence type="ECO:0000256" key="9">
    <source>
        <dbReference type="SAM" id="SignalP"/>
    </source>
</evidence>
<keyword evidence="4" id="KW-0336">GPI-anchor</keyword>
<feature type="chain" id="PRO_5003394811" evidence="9">
    <location>
        <begin position="20"/>
        <end position="422"/>
    </location>
</feature>
<evidence type="ECO:0000256" key="1">
    <source>
        <dbReference type="ARBA" id="ARBA00002523"/>
    </source>
</evidence>